<dbReference type="AlphaFoldDB" id="A0A5T8WHF4"/>
<dbReference type="EMBL" id="AAGGWM010000118">
    <property type="protein sequence ID" value="EBN8224034.1"/>
    <property type="molecule type" value="Genomic_DNA"/>
</dbReference>
<sequence>KQAVSCYFQKQGHNDCWQMNITGIAREGGLLSISYSYIDSIKENFHFTPLRIAKGIPCRTNAFRADVLIDIYTMLSKYARKKMRRLL</sequence>
<comment type="caution">
    <text evidence="1">The sequence shown here is derived from an EMBL/GenBank/DDBJ whole genome shotgun (WGS) entry which is preliminary data.</text>
</comment>
<feature type="non-terminal residue" evidence="1">
    <location>
        <position position="1"/>
    </location>
</feature>
<reference evidence="1" key="1">
    <citation type="submission" date="2018-08" db="EMBL/GenBank/DDBJ databases">
        <authorList>
            <consortium name="PulseNet: The National Subtyping Network for Foodborne Disease Surveillance"/>
            <person name="Tarr C.L."/>
            <person name="Trees E."/>
            <person name="Katz L.S."/>
            <person name="Carleton-Romer H.A."/>
            <person name="Stroika S."/>
            <person name="Kucerova Z."/>
            <person name="Roache K.F."/>
            <person name="Sabol A.L."/>
            <person name="Besser J."/>
            <person name="Gerner-Smidt P."/>
        </authorList>
    </citation>
    <scope>NUCLEOTIDE SEQUENCE</scope>
    <source>
        <strain evidence="1">PNUSAS051032</strain>
    </source>
</reference>
<protein>
    <submittedName>
        <fullName evidence="1">Uncharacterized protein</fullName>
    </submittedName>
</protein>
<accession>A0A5T8WHF4</accession>
<gene>
    <name evidence="1" type="ORF">D1C11_22175</name>
</gene>
<name>A0A5T8WHF4_SALER</name>
<organism evidence="1">
    <name type="scientific">Salmonella enterica</name>
    <name type="common">Salmonella choleraesuis</name>
    <dbReference type="NCBI Taxonomy" id="28901"/>
    <lineage>
        <taxon>Bacteria</taxon>
        <taxon>Pseudomonadati</taxon>
        <taxon>Pseudomonadota</taxon>
        <taxon>Gammaproteobacteria</taxon>
        <taxon>Enterobacterales</taxon>
        <taxon>Enterobacteriaceae</taxon>
        <taxon>Salmonella</taxon>
    </lineage>
</organism>
<evidence type="ECO:0000313" key="1">
    <source>
        <dbReference type="EMBL" id="EBN8224034.1"/>
    </source>
</evidence>
<proteinExistence type="predicted"/>